<keyword evidence="1" id="KW-0813">Transport</keyword>
<dbReference type="GO" id="GO:0046961">
    <property type="term" value="F:proton-transporting ATPase activity, rotational mechanism"/>
    <property type="evidence" value="ECO:0007669"/>
    <property type="project" value="InterPro"/>
</dbReference>
<dbReference type="InterPro" id="IPR036079">
    <property type="entry name" value="ATPase_csu/dsu_sf"/>
</dbReference>
<dbReference type="InterPro" id="IPR044911">
    <property type="entry name" value="V-type_ATPase_csu/dsu_dom_3"/>
</dbReference>
<name>A0A017RW33_9CLOT</name>
<comment type="caution">
    <text evidence="3">The sequence shown here is derived from an EMBL/GenBank/DDBJ whole genome shotgun (WGS) entry which is preliminary data.</text>
</comment>
<evidence type="ECO:0000313" key="3">
    <source>
        <dbReference type="EMBL" id="EYE88978.1"/>
    </source>
</evidence>
<keyword evidence="2" id="KW-0406">Ion transport</keyword>
<proteinExistence type="predicted"/>
<dbReference type="PANTHER" id="PTHR38682:SF1">
    <property type="entry name" value="V-TYPE ATP SYNTHASE SUBUNIT C"/>
    <property type="match status" value="1"/>
</dbReference>
<accession>A0A017RW33</accession>
<dbReference type="Gene3D" id="1.10.132.50">
    <property type="entry name" value="ATP synthase (C/AC39) subunit, domain 3"/>
    <property type="match status" value="3"/>
</dbReference>
<protein>
    <submittedName>
        <fullName evidence="3">ATPase</fullName>
    </submittedName>
</protein>
<dbReference type="Pfam" id="PF01992">
    <property type="entry name" value="vATP-synt_AC39"/>
    <property type="match status" value="1"/>
</dbReference>
<dbReference type="RefSeq" id="WP_035378663.1">
    <property type="nucleotide sequence ID" value="NZ_AZQP01000010.1"/>
</dbReference>
<dbReference type="SUPFAM" id="SSF103486">
    <property type="entry name" value="V-type ATP synthase subunit C"/>
    <property type="match status" value="1"/>
</dbReference>
<evidence type="ECO:0000256" key="2">
    <source>
        <dbReference type="ARBA" id="ARBA00023065"/>
    </source>
</evidence>
<gene>
    <name evidence="3" type="ORF">Q428_04850</name>
</gene>
<dbReference type="STRING" id="1403537.Q428_04850"/>
<dbReference type="PANTHER" id="PTHR38682">
    <property type="entry name" value="V-TYPE ATP SYNTHASE SUBUNIT C"/>
    <property type="match status" value="1"/>
</dbReference>
<dbReference type="Proteomes" id="UP000019681">
    <property type="component" value="Unassembled WGS sequence"/>
</dbReference>
<organism evidence="3 4">
    <name type="scientific">Fervidicella metallireducens AeB</name>
    <dbReference type="NCBI Taxonomy" id="1403537"/>
    <lineage>
        <taxon>Bacteria</taxon>
        <taxon>Bacillati</taxon>
        <taxon>Bacillota</taxon>
        <taxon>Clostridia</taxon>
        <taxon>Eubacteriales</taxon>
        <taxon>Clostridiaceae</taxon>
        <taxon>Fervidicella</taxon>
    </lineage>
</organism>
<dbReference type="EMBL" id="AZQP01000010">
    <property type="protein sequence ID" value="EYE88978.1"/>
    <property type="molecule type" value="Genomic_DNA"/>
</dbReference>
<dbReference type="OrthoDB" id="9816136at2"/>
<evidence type="ECO:0000313" key="4">
    <source>
        <dbReference type="Proteomes" id="UP000019681"/>
    </source>
</evidence>
<dbReference type="AlphaFoldDB" id="A0A017RW33"/>
<dbReference type="InterPro" id="IPR002843">
    <property type="entry name" value="ATPase_V0-cplx_csu/dsu"/>
</dbReference>
<sequence>MDQNTMYAAVNTKIASMFGKLLDDEDYRNLLSLKNSQEIAQYLKVNTYYGEFLKDKDPLKMHRGDIERLLKESLVVYMDKLINYFHGEYRSFLKSFYMKYEIYDLKRVARIIHIDKDFDNIKESLVFAGKYKYIDIDRIIKAKSIMELIQALEGTYYYPYLKNLIDGNTKENLYRLEMTLDKIYFIVLGEKLKKLNKKDQRVFINLYGNYIDMLNIQWIYRGKEYYSLSSEEIFNYTVDRGNRFNYKSIKEFCYAKDVGEFIEKIRNTSYGFMFKENKNEDIFMERRMNRFMYFKLKGAKQKLNLDISMLLAYLELKEFEIRDIITITEGVRYKLDGEEIKKYLIKAI</sequence>
<evidence type="ECO:0000256" key="1">
    <source>
        <dbReference type="ARBA" id="ARBA00022448"/>
    </source>
</evidence>
<reference evidence="3 4" key="1">
    <citation type="journal article" date="2014" name="Genome Announc.">
        <title>Draft Genome Sequence of Fervidicella metallireducens Strain AeBT, an Iron-Reducing Thermoanaerobe from the Great Artesian Basin.</title>
        <authorList>
            <person name="Patel B.K."/>
        </authorList>
    </citation>
    <scope>NUCLEOTIDE SEQUENCE [LARGE SCALE GENOMIC DNA]</scope>
    <source>
        <strain evidence="3 4">AeB</strain>
    </source>
</reference>
<keyword evidence="4" id="KW-1185">Reference proteome</keyword>
<dbReference type="InterPro" id="IPR050873">
    <property type="entry name" value="V-ATPase_V0D/AC39_subunit"/>
</dbReference>